<comment type="caution">
    <text evidence="1">The sequence shown here is derived from an EMBL/GenBank/DDBJ whole genome shotgun (WGS) entry which is preliminary data.</text>
</comment>
<reference evidence="2" key="1">
    <citation type="journal article" date="2019" name="Int. J. Syst. Evol. Microbiol.">
        <title>The Global Catalogue of Microorganisms (GCM) 10K type strain sequencing project: providing services to taxonomists for standard genome sequencing and annotation.</title>
        <authorList>
            <consortium name="The Broad Institute Genomics Platform"/>
            <consortium name="The Broad Institute Genome Sequencing Center for Infectious Disease"/>
            <person name="Wu L."/>
            <person name="Ma J."/>
        </authorList>
    </citation>
    <scope>NUCLEOTIDE SEQUENCE [LARGE SCALE GENOMIC DNA]</scope>
    <source>
        <strain evidence="2">CGMCC 1.12778</strain>
    </source>
</reference>
<keyword evidence="2" id="KW-1185">Reference proteome</keyword>
<accession>A0ABQ2B1P7</accession>
<evidence type="ECO:0000313" key="2">
    <source>
        <dbReference type="Proteomes" id="UP000643279"/>
    </source>
</evidence>
<organism evidence="1 2">
    <name type="scientific">Arthrobacter liuii</name>
    <dbReference type="NCBI Taxonomy" id="1476996"/>
    <lineage>
        <taxon>Bacteria</taxon>
        <taxon>Bacillati</taxon>
        <taxon>Actinomycetota</taxon>
        <taxon>Actinomycetes</taxon>
        <taxon>Micrococcales</taxon>
        <taxon>Micrococcaceae</taxon>
        <taxon>Arthrobacter</taxon>
    </lineage>
</organism>
<evidence type="ECO:0000313" key="1">
    <source>
        <dbReference type="EMBL" id="GGI03162.1"/>
    </source>
</evidence>
<protein>
    <submittedName>
        <fullName evidence="1">Uncharacterized protein</fullName>
    </submittedName>
</protein>
<dbReference type="Proteomes" id="UP000643279">
    <property type="component" value="Unassembled WGS sequence"/>
</dbReference>
<sequence>MDALHFDAFLREAVKADPGSDNGLDGEELYGLYTGWCLLTGRLPQPAKGPVAYPPL</sequence>
<proteinExistence type="predicted"/>
<gene>
    <name evidence="1" type="ORF">GCM10007170_46510</name>
</gene>
<name>A0ABQ2B1P7_9MICC</name>
<dbReference type="EMBL" id="BMFW01000062">
    <property type="protein sequence ID" value="GGI03162.1"/>
    <property type="molecule type" value="Genomic_DNA"/>
</dbReference>